<dbReference type="EMBL" id="JAFFZP010000013">
    <property type="protein sequence ID" value="MBN0987768.1"/>
    <property type="molecule type" value="Genomic_DNA"/>
</dbReference>
<dbReference type="SUPFAM" id="SSF52540">
    <property type="entry name" value="P-loop containing nucleoside triphosphate hydrolases"/>
    <property type="match status" value="1"/>
</dbReference>
<dbReference type="InterPro" id="IPR027417">
    <property type="entry name" value="P-loop_NTPase"/>
</dbReference>
<evidence type="ECO:0000313" key="1">
    <source>
        <dbReference type="EMBL" id="MBN0987768.1"/>
    </source>
</evidence>
<evidence type="ECO:0000313" key="2">
    <source>
        <dbReference type="Proteomes" id="UP000760472"/>
    </source>
</evidence>
<accession>A0ABS2W7T4</accession>
<comment type="caution">
    <text evidence="1">The sequence shown here is derived from an EMBL/GenBank/DDBJ whole genome shotgun (WGS) entry which is preliminary data.</text>
</comment>
<sequence length="320" mass="36934">MSSSIFLFSLPRSGSTYLQRVLATSNDIYTTDEPWVALSLMYSIDNKVYAEYGDQDCKRAMVDFFDKHDIGEFKRSIIKGLCEYYSKIAGGNKYFLDKTPRNLLIANDLCDYAPDGSKFIFLVRHPVAVIESMFKTWGKGGWIYHKYKIDLEVGLESLVKCIKRTKDSNDSLIISYEALVLNPEEHEKIISDFLDVEVDLKGFGNIILDGCMGDPNRNDEIVKTKSELECGWEAIITNSFRKYMICKYVESIGCENFRVLGYNYDSTLLKVKHADVTWQRGLFRDLAYYFYGLFYIAAQPRMAADALARFFKGRKLYIFR</sequence>
<dbReference type="Gene3D" id="3.40.50.300">
    <property type="entry name" value="P-loop containing nucleotide triphosphate hydrolases"/>
    <property type="match status" value="1"/>
</dbReference>
<protein>
    <submittedName>
        <fullName evidence="1">Sulfotransferase</fullName>
    </submittedName>
</protein>
<dbReference type="RefSeq" id="WP_205213575.1">
    <property type="nucleotide sequence ID" value="NZ_JAFFZP010000013.1"/>
</dbReference>
<dbReference type="Pfam" id="PF13469">
    <property type="entry name" value="Sulfotransfer_3"/>
    <property type="match status" value="1"/>
</dbReference>
<reference evidence="1 2" key="1">
    <citation type="submission" date="2021-02" db="EMBL/GenBank/DDBJ databases">
        <title>A novel species of genus Amphritea isolated from a fishpond in China.</title>
        <authorList>
            <person name="Lu H."/>
        </authorList>
    </citation>
    <scope>NUCLEOTIDE SEQUENCE [LARGE SCALE GENOMIC DNA]</scope>
    <source>
        <strain evidence="1 2">RP18W</strain>
    </source>
</reference>
<keyword evidence="2" id="KW-1185">Reference proteome</keyword>
<proteinExistence type="predicted"/>
<dbReference type="Proteomes" id="UP000760472">
    <property type="component" value="Unassembled WGS sequence"/>
</dbReference>
<organism evidence="1 2">
    <name type="scientific">Amphritea pacifica</name>
    <dbReference type="NCBI Taxonomy" id="2811233"/>
    <lineage>
        <taxon>Bacteria</taxon>
        <taxon>Pseudomonadati</taxon>
        <taxon>Pseudomonadota</taxon>
        <taxon>Gammaproteobacteria</taxon>
        <taxon>Oceanospirillales</taxon>
        <taxon>Oceanospirillaceae</taxon>
        <taxon>Amphritea</taxon>
    </lineage>
</organism>
<gene>
    <name evidence="1" type="ORF">JW498_10365</name>
</gene>
<name>A0ABS2W7T4_9GAMM</name>